<dbReference type="Proteomes" id="UP000275076">
    <property type="component" value="Unassembled WGS sequence"/>
</dbReference>
<sequence length="139" mass="15200">MIPLLSLYPSSHPIPPAAPMPPPAPGVGFHDQSIPFASPDEMARNPIFAAAPYITQPSNLAAILPQIQRMIGIAQTVAPYVRQYYPIVKQLPALWSLLSTSSSSGETSTKDIVADDQFYKNENITESYDSEFPPPKLYV</sequence>
<organism evidence="1 2">
    <name type="scientific">Salibacterium salarium</name>
    <dbReference type="NCBI Taxonomy" id="284579"/>
    <lineage>
        <taxon>Bacteria</taxon>
        <taxon>Bacillati</taxon>
        <taxon>Bacillota</taxon>
        <taxon>Bacilli</taxon>
        <taxon>Bacillales</taxon>
        <taxon>Bacillaceae</taxon>
    </lineage>
</organism>
<evidence type="ECO:0000313" key="2">
    <source>
        <dbReference type="Proteomes" id="UP000275076"/>
    </source>
</evidence>
<dbReference type="OrthoDB" id="2860117at2"/>
<dbReference type="Pfam" id="PF14181">
    <property type="entry name" value="YqfQ"/>
    <property type="match status" value="1"/>
</dbReference>
<dbReference type="AlphaFoldDB" id="A0A3R9QI35"/>
<evidence type="ECO:0008006" key="3">
    <source>
        <dbReference type="Google" id="ProtNLM"/>
    </source>
</evidence>
<gene>
    <name evidence="1" type="ORF">D7Z54_23330</name>
</gene>
<comment type="caution">
    <text evidence="1">The sequence shown here is derived from an EMBL/GenBank/DDBJ whole genome shotgun (WGS) entry which is preliminary data.</text>
</comment>
<evidence type="ECO:0000313" key="1">
    <source>
        <dbReference type="EMBL" id="RSL30910.1"/>
    </source>
</evidence>
<reference evidence="1 2" key="1">
    <citation type="submission" date="2018-10" db="EMBL/GenBank/DDBJ databases">
        <title>Draft genome sequence of Bacillus salarius IM0101, isolated from a hypersaline soil in Inner Mongolia, China.</title>
        <authorList>
            <person name="Yamprayoonswat W."/>
            <person name="Boonvisut S."/>
            <person name="Jumpathong W."/>
            <person name="Sittihan S."/>
            <person name="Ruangsuj P."/>
            <person name="Wanthongcharoen S."/>
            <person name="Thongpramul N."/>
            <person name="Pimmason S."/>
            <person name="Yu B."/>
            <person name="Yasawong M."/>
        </authorList>
    </citation>
    <scope>NUCLEOTIDE SEQUENCE [LARGE SCALE GENOMIC DNA]</scope>
    <source>
        <strain evidence="1 2">IM0101</strain>
    </source>
</reference>
<proteinExistence type="predicted"/>
<accession>A0A3R9QI35</accession>
<dbReference type="EMBL" id="RBVX01000030">
    <property type="protein sequence ID" value="RSL30910.1"/>
    <property type="molecule type" value="Genomic_DNA"/>
</dbReference>
<name>A0A3R9QI35_9BACI</name>
<protein>
    <recommendedName>
        <fullName evidence="3">YqfQ-like protein</fullName>
    </recommendedName>
</protein>
<keyword evidence="2" id="KW-1185">Reference proteome</keyword>
<dbReference type="InterPro" id="IPR025571">
    <property type="entry name" value="YqfQ"/>
</dbReference>